<dbReference type="InterPro" id="IPR041452">
    <property type="entry name" value="APAF1_C"/>
</dbReference>
<feature type="compositionally biased region" description="Basic and acidic residues" evidence="4">
    <location>
        <begin position="162"/>
        <end position="172"/>
    </location>
</feature>
<feature type="repeat" description="WD" evidence="3">
    <location>
        <begin position="727"/>
        <end position="768"/>
    </location>
</feature>
<feature type="repeat" description="WD" evidence="3">
    <location>
        <begin position="1166"/>
        <end position="1207"/>
    </location>
</feature>
<dbReference type="SUPFAM" id="SSF50978">
    <property type="entry name" value="WD40 repeat-like"/>
    <property type="match status" value="2"/>
</dbReference>
<dbReference type="PRINTS" id="PR00320">
    <property type="entry name" value="GPROTEINBRPT"/>
</dbReference>
<feature type="repeat" description="WD" evidence="3">
    <location>
        <begin position="1249"/>
        <end position="1290"/>
    </location>
</feature>
<proteinExistence type="predicted"/>
<name>A0A8S1J8W6_9CHLO</name>
<organism evidence="7 8">
    <name type="scientific">Ostreobium quekettii</name>
    <dbReference type="NCBI Taxonomy" id="121088"/>
    <lineage>
        <taxon>Eukaryota</taxon>
        <taxon>Viridiplantae</taxon>
        <taxon>Chlorophyta</taxon>
        <taxon>core chlorophytes</taxon>
        <taxon>Ulvophyceae</taxon>
        <taxon>TCBD clade</taxon>
        <taxon>Bryopsidales</taxon>
        <taxon>Ostreobineae</taxon>
        <taxon>Ostreobiaceae</taxon>
        <taxon>Ostreobium</taxon>
    </lineage>
</organism>
<feature type="domain" description="APAF-1 helical" evidence="5">
    <location>
        <begin position="476"/>
        <end position="558"/>
    </location>
</feature>
<dbReference type="Pfam" id="PF23586">
    <property type="entry name" value="Beta-prop_NWD2_C"/>
    <property type="match status" value="1"/>
</dbReference>
<dbReference type="Pfam" id="PF17908">
    <property type="entry name" value="APAF1_C"/>
    <property type="match status" value="1"/>
</dbReference>
<dbReference type="Gene3D" id="2.130.10.10">
    <property type="entry name" value="YVTN repeat-like/Quinoprotein amine dehydrogenase"/>
    <property type="match status" value="5"/>
</dbReference>
<accession>A0A8S1J8W6</accession>
<dbReference type="InterPro" id="IPR036322">
    <property type="entry name" value="WD40_repeat_dom_sf"/>
</dbReference>
<dbReference type="Gene3D" id="1.10.10.10">
    <property type="entry name" value="Winged helix-like DNA-binding domain superfamily/Winged helix DNA-binding domain"/>
    <property type="match status" value="1"/>
</dbReference>
<dbReference type="PANTHER" id="PTHR22847:SF637">
    <property type="entry name" value="WD REPEAT DOMAIN 5B"/>
    <property type="match status" value="1"/>
</dbReference>
<feature type="repeat" description="WD" evidence="3">
    <location>
        <begin position="947"/>
        <end position="981"/>
    </location>
</feature>
<feature type="compositionally biased region" description="Low complexity" evidence="4">
    <location>
        <begin position="135"/>
        <end position="148"/>
    </location>
</feature>
<dbReference type="SUPFAM" id="SSF50998">
    <property type="entry name" value="Quinoprotein alcohol dehydrogenase-like"/>
    <property type="match status" value="1"/>
</dbReference>
<evidence type="ECO:0000256" key="2">
    <source>
        <dbReference type="ARBA" id="ARBA00022737"/>
    </source>
</evidence>
<dbReference type="Proteomes" id="UP000708148">
    <property type="component" value="Unassembled WGS sequence"/>
</dbReference>
<dbReference type="SMART" id="SM00320">
    <property type="entry name" value="WD40"/>
    <property type="match status" value="16"/>
</dbReference>
<dbReference type="Gene3D" id="1.25.40.370">
    <property type="match status" value="1"/>
</dbReference>
<feature type="repeat" description="WD" evidence="3">
    <location>
        <begin position="1124"/>
        <end position="1165"/>
    </location>
</feature>
<gene>
    <name evidence="7" type="ORF">OSTQU699_LOCUS9083</name>
</gene>
<evidence type="ECO:0000256" key="3">
    <source>
        <dbReference type="PROSITE-ProRule" id="PRU00221"/>
    </source>
</evidence>
<dbReference type="InterPro" id="IPR020472">
    <property type="entry name" value="WD40_PAC1"/>
</dbReference>
<feature type="non-terminal residue" evidence="7">
    <location>
        <position position="1"/>
    </location>
</feature>
<evidence type="ECO:0000256" key="4">
    <source>
        <dbReference type="SAM" id="MobiDB-lite"/>
    </source>
</evidence>
<evidence type="ECO:0000313" key="8">
    <source>
        <dbReference type="Proteomes" id="UP000708148"/>
    </source>
</evidence>
<reference evidence="7" key="1">
    <citation type="submission" date="2020-12" db="EMBL/GenBank/DDBJ databases">
        <authorList>
            <person name="Iha C."/>
        </authorList>
    </citation>
    <scope>NUCLEOTIDE SEQUENCE</scope>
</reference>
<feature type="compositionally biased region" description="Gly residues" evidence="4">
    <location>
        <begin position="341"/>
        <end position="351"/>
    </location>
</feature>
<keyword evidence="1 3" id="KW-0853">WD repeat</keyword>
<sequence length="1336" mass="144618">IAEHQSGKLYSGQREGCRPSDDSALHGGWHYSPQLGPASPLGSNSGEVARQSSSTPKSTSTQDSLLGSTQFGDPNSMADDHRLGSVQESGFFKSSRHAPSDAGSRASGSRVPSSEQGRGEKAGGRASQEHIAQMSSFFSSSKASSVASSHDHDAAPTTSQRRASDGKMRLSAERAAQYDDNDDFMDASARAESMQRVRPSMDVAGGPYGAWAGSSGAPERMSLNIGIRASTADPRKISDSSSEMGQARTSADGFPVGIPPPPPPRTAPPPESLRDAWADAEPPAQEASVGPPLLNGQSNRLASMKHSSGGPGAGRQMDTSSYLPPDMVQSMNQLELSAGGPPVGGDAGGGRSRTDVRSSFAAERKSVEYQHEFSSLDIFQNAVEDGSVSRLNSDSFSGELRRRYHQLAVLPADVPVPISLLARLWGTPDLHDAEAAASLMEARKILKMAILEDDSAWCIISPFHLGRLQDMFKDSLKAQHSRLVNLYRQGFHNLALVPDDQYFMQNIANHLVEADRMEEMAGLLRDPIWLETKLRSYGTGAVVSDFRRYLTVKEDADIKLLLRAFQMSAAASLDHPNLYILKEQMLSRLMVSAQHTNLGEWYETARAECWMAVPHRRARNMPVHMLPRRPTLEQAGGLQRLILRGHTEAVKKVVLAPNGMEVITGSSDAAIRVWDMEIGDCVLLLEEHQGPITSISISADGQTLASGSEDTMAIVWDLSSGIWRHKLRGHKKRIHAVAIDPQGRRLVTSSQDMTTRIWSMSKGNCLHVLSGMGGGVAPTWEEWGAHDGVAISPDSRLLASVDAEYCVRVWKMETGEAVDTLEGHTDWIKALAFAGDSGTLLTASHDKTIRLWDLWTGVCNKVFTGHRGQINNLVVTPDGKRAVSVSDDNTAIVWDIENLKMLSELCGHGAWINDAAITHNGQRVVTASGDDLAVYWDANTGEALRVCKGHSGEVNSVELSYKGRFAITASEDGTARVWDLQAPAVQLPEHHHGKVIGIVMSPDGVRAVTIGEDSVALVWDVKSGQCLHVLRGHSTGLHWAYLVRNGELLATGSGDRRICLWDVKSGICVNTMPDHRGARMKSFAISPDGRRAVIVLFDSTVSVWNLDTMECIHQLMKRAERDGIRVHAGGVNAVYLMKAGTKALTISKDSTARVWDLETAQCTQVLSGHEDGLSTGVVKEDGTMALTASYDKTARLWDLSNGECSMVLDHPKEVDHVAVDPQWHRAVTIAEGKTAWLWDIKKGRCLGVLEGHSDEIAGAVFSSDSSFVVTYSTNSVVRVWTAHSGRLRVVFMGDCGITACAFGGSKLSDTVIAGDGNGLVHFLDFPAEELSSSRSK</sequence>
<feature type="compositionally biased region" description="Polar residues" evidence="4">
    <location>
        <begin position="239"/>
        <end position="249"/>
    </location>
</feature>
<dbReference type="GO" id="GO:1990234">
    <property type="term" value="C:transferase complex"/>
    <property type="evidence" value="ECO:0007669"/>
    <property type="project" value="UniProtKB-ARBA"/>
</dbReference>
<comment type="caution">
    <text evidence="7">The sequence shown here is derived from an EMBL/GenBank/DDBJ whole genome shotgun (WGS) entry which is preliminary data.</text>
</comment>
<dbReference type="PANTHER" id="PTHR22847">
    <property type="entry name" value="WD40 REPEAT PROTEIN"/>
    <property type="match status" value="1"/>
</dbReference>
<feature type="repeat" description="WD" evidence="3">
    <location>
        <begin position="863"/>
        <end position="904"/>
    </location>
</feature>
<dbReference type="OrthoDB" id="538223at2759"/>
<dbReference type="PROSITE" id="PS50294">
    <property type="entry name" value="WD_REPEATS_REGION"/>
    <property type="match status" value="10"/>
</dbReference>
<feature type="compositionally biased region" description="Basic and acidic residues" evidence="4">
    <location>
        <begin position="15"/>
        <end position="24"/>
    </location>
</feature>
<feature type="repeat" description="WD" evidence="3">
    <location>
        <begin position="1030"/>
        <end position="1071"/>
    </location>
</feature>
<feature type="compositionally biased region" description="Low complexity" evidence="4">
    <location>
        <begin position="52"/>
        <end position="64"/>
    </location>
</feature>
<dbReference type="InterPro" id="IPR001680">
    <property type="entry name" value="WD40_rpt"/>
</dbReference>
<dbReference type="CDD" id="cd00200">
    <property type="entry name" value="WD40"/>
    <property type="match status" value="2"/>
</dbReference>
<evidence type="ECO:0000259" key="5">
    <source>
        <dbReference type="Pfam" id="PF17908"/>
    </source>
</evidence>
<feature type="repeat" description="WD" evidence="3">
    <location>
        <begin position="643"/>
        <end position="684"/>
    </location>
</feature>
<protein>
    <submittedName>
        <fullName evidence="7">Uncharacterized protein</fullName>
    </submittedName>
</protein>
<dbReference type="PROSITE" id="PS50082">
    <property type="entry name" value="WD_REPEATS_2"/>
    <property type="match status" value="13"/>
</dbReference>
<dbReference type="InterPro" id="IPR011047">
    <property type="entry name" value="Quinoprotein_ADH-like_sf"/>
</dbReference>
<feature type="region of interest" description="Disordered" evidence="4">
    <location>
        <begin position="1"/>
        <end position="184"/>
    </location>
</feature>
<feature type="repeat" description="WD" evidence="3">
    <location>
        <begin position="789"/>
        <end position="820"/>
    </location>
</feature>
<dbReference type="Pfam" id="PF00400">
    <property type="entry name" value="WD40"/>
    <property type="match status" value="8"/>
</dbReference>
<dbReference type="GO" id="GO:0005829">
    <property type="term" value="C:cytosol"/>
    <property type="evidence" value="ECO:0007669"/>
    <property type="project" value="UniProtKB-ARBA"/>
</dbReference>
<keyword evidence="8" id="KW-1185">Reference proteome</keyword>
<dbReference type="EMBL" id="CAJHUC010002377">
    <property type="protein sequence ID" value="CAD7703726.1"/>
    <property type="molecule type" value="Genomic_DNA"/>
</dbReference>
<evidence type="ECO:0000313" key="7">
    <source>
        <dbReference type="EMBL" id="CAD7703726.1"/>
    </source>
</evidence>
<feature type="repeat" description="WD" evidence="3">
    <location>
        <begin position="988"/>
        <end position="1029"/>
    </location>
</feature>
<dbReference type="InterPro" id="IPR015943">
    <property type="entry name" value="WD40/YVTN_repeat-like_dom_sf"/>
</dbReference>
<evidence type="ECO:0000256" key="1">
    <source>
        <dbReference type="ARBA" id="ARBA00022574"/>
    </source>
</evidence>
<dbReference type="InterPro" id="IPR019775">
    <property type="entry name" value="WD40_repeat_CS"/>
</dbReference>
<feature type="repeat" description="WD" evidence="3">
    <location>
        <begin position="685"/>
        <end position="721"/>
    </location>
</feature>
<dbReference type="InterPro" id="IPR056534">
    <property type="entry name" value="Beta-prop_NWD2_C"/>
</dbReference>
<evidence type="ECO:0000259" key="6">
    <source>
        <dbReference type="Pfam" id="PF23586"/>
    </source>
</evidence>
<keyword evidence="2" id="KW-0677">Repeat</keyword>
<feature type="compositionally biased region" description="Polar residues" evidence="4">
    <location>
        <begin position="106"/>
        <end position="116"/>
    </location>
</feature>
<feature type="domain" description="NWD2 C-terminal beta-propeller" evidence="6">
    <location>
        <begin position="866"/>
        <end position="986"/>
    </location>
</feature>
<feature type="repeat" description="WD" evidence="3">
    <location>
        <begin position="905"/>
        <end position="946"/>
    </location>
</feature>
<dbReference type="InterPro" id="IPR036388">
    <property type="entry name" value="WH-like_DNA-bd_sf"/>
</dbReference>
<dbReference type="PROSITE" id="PS00678">
    <property type="entry name" value="WD_REPEATS_1"/>
    <property type="match status" value="9"/>
</dbReference>
<feature type="compositionally biased region" description="Pro residues" evidence="4">
    <location>
        <begin position="257"/>
        <end position="271"/>
    </location>
</feature>
<feature type="region of interest" description="Disordered" evidence="4">
    <location>
        <begin position="228"/>
        <end position="359"/>
    </location>
</feature>
<feature type="repeat" description="WD" evidence="3">
    <location>
        <begin position="821"/>
        <end position="854"/>
    </location>
</feature>